<accession>E4XW60</accession>
<dbReference type="AlphaFoldDB" id="E4XW60"/>
<dbReference type="EMBL" id="FN653233">
    <property type="protein sequence ID" value="CBY13915.1"/>
    <property type="molecule type" value="Genomic_DNA"/>
</dbReference>
<name>E4XW60_OIKDI</name>
<reference evidence="1" key="1">
    <citation type="journal article" date="2010" name="Science">
        <title>Plasticity of animal genome architecture unmasked by rapid evolution of a pelagic tunicate.</title>
        <authorList>
            <person name="Denoeud F."/>
            <person name="Henriet S."/>
            <person name="Mungpakdee S."/>
            <person name="Aury J.M."/>
            <person name="Da Silva C."/>
            <person name="Brinkmann H."/>
            <person name="Mikhaleva J."/>
            <person name="Olsen L.C."/>
            <person name="Jubin C."/>
            <person name="Canestro C."/>
            <person name="Bouquet J.M."/>
            <person name="Danks G."/>
            <person name="Poulain J."/>
            <person name="Campsteijn C."/>
            <person name="Adamski M."/>
            <person name="Cross I."/>
            <person name="Yadetie F."/>
            <person name="Muffato M."/>
            <person name="Louis A."/>
            <person name="Butcher S."/>
            <person name="Tsagkogeorga G."/>
            <person name="Konrad A."/>
            <person name="Singh S."/>
            <person name="Jensen M.F."/>
            <person name="Cong E.H."/>
            <person name="Eikeseth-Otteraa H."/>
            <person name="Noel B."/>
            <person name="Anthouard V."/>
            <person name="Porcel B.M."/>
            <person name="Kachouri-Lafond R."/>
            <person name="Nishino A."/>
            <person name="Ugolini M."/>
            <person name="Chourrout P."/>
            <person name="Nishida H."/>
            <person name="Aasland R."/>
            <person name="Huzurbazar S."/>
            <person name="Westhof E."/>
            <person name="Delsuc F."/>
            <person name="Lehrach H."/>
            <person name="Reinhardt R."/>
            <person name="Weissenbach J."/>
            <person name="Roy S.W."/>
            <person name="Artiguenave F."/>
            <person name="Postlethwait J.H."/>
            <person name="Manak J.R."/>
            <person name="Thompson E.M."/>
            <person name="Jaillon O."/>
            <person name="Du Pasquier L."/>
            <person name="Boudinot P."/>
            <person name="Liberles D.A."/>
            <person name="Volff J.N."/>
            <person name="Philippe H."/>
            <person name="Lenhard B."/>
            <person name="Roest Crollius H."/>
            <person name="Wincker P."/>
            <person name="Chourrout D."/>
        </authorList>
    </citation>
    <scope>NUCLEOTIDE SEQUENCE [LARGE SCALE GENOMIC DNA]</scope>
</reference>
<proteinExistence type="predicted"/>
<dbReference type="Proteomes" id="UP000001307">
    <property type="component" value="Unassembled WGS sequence"/>
</dbReference>
<organism evidence="1">
    <name type="scientific">Oikopleura dioica</name>
    <name type="common">Tunicate</name>
    <dbReference type="NCBI Taxonomy" id="34765"/>
    <lineage>
        <taxon>Eukaryota</taxon>
        <taxon>Metazoa</taxon>
        <taxon>Chordata</taxon>
        <taxon>Tunicata</taxon>
        <taxon>Appendicularia</taxon>
        <taxon>Copelata</taxon>
        <taxon>Oikopleuridae</taxon>
        <taxon>Oikopleura</taxon>
    </lineage>
</organism>
<dbReference type="InParanoid" id="E4XW60"/>
<sequence length="213" mass="24735">MGHTYLSTTLYNLISRALGIRAKFTVHECDPLPRYQNIIQYVVKFYDENKEFDKVYSMDSFTEMEQIPRDRPETVQTNISIEDCKKIIVKLHCHTHELALDLGVENDLVIYYNKEGNVADDEYEYDEAKIFTPAGQEVSFSGTCPKETRSRKKCAQKRLQLGSDNNSVSFSKFELFKPAEGYFKNTVNMLGFTNLQTCPTEFEENQLYYCSFP</sequence>
<gene>
    <name evidence="1" type="ORF">GSOID_T00006871001</name>
</gene>
<protein>
    <submittedName>
        <fullName evidence="1">Uncharacterized protein</fullName>
    </submittedName>
</protein>
<evidence type="ECO:0000313" key="2">
    <source>
        <dbReference type="Proteomes" id="UP000001307"/>
    </source>
</evidence>
<keyword evidence="2" id="KW-1185">Reference proteome</keyword>
<evidence type="ECO:0000313" key="1">
    <source>
        <dbReference type="EMBL" id="CBY13915.1"/>
    </source>
</evidence>